<accession>A0A0H3YEB8</accession>
<sequence length="131" mass="14769">MKNCGFTMIELLIVITLSVLLTAIVAPNLWGQLISYREKTNIESFLSDVKNAMLENRKHGGGFVLSRHSDTTIALAKKHNIEIVNDQSVTFRADKVCSGGDTLIKTPNERYWRLSFSPLDCKLDLIYVPQK</sequence>
<evidence type="ECO:0000313" key="1">
    <source>
        <dbReference type="EMBL" id="AKN20876.1"/>
    </source>
</evidence>
<dbReference type="InterPro" id="IPR012902">
    <property type="entry name" value="N_methyl_site"/>
</dbReference>
<dbReference type="EMBL" id="KR704893">
    <property type="protein sequence ID" value="AKN20876.1"/>
    <property type="molecule type" value="Genomic_DNA"/>
</dbReference>
<reference evidence="1" key="1">
    <citation type="journal article" date="2015" name="Mar. Drugs">
        <title>Functional Genomics of the Aeromonas salmonicida Lipopolysaccharide O-Antigen and A-Layer from Typical and Atypical Strains.</title>
        <authorList>
            <person name="Merino S."/>
            <person name="de Mendoza E."/>
            <person name="Canals R."/>
            <person name="Tomas J.M."/>
        </authorList>
    </citation>
    <scope>NUCLEOTIDE SEQUENCE</scope>
    <source>
        <strain evidence="1">A450</strain>
    </source>
</reference>
<protein>
    <submittedName>
        <fullName evidence="1">SpsH</fullName>
    </submittedName>
</protein>
<name>A0A0H3YEB8_AERSA</name>
<dbReference type="InterPro" id="IPR045584">
    <property type="entry name" value="Pilin-like"/>
</dbReference>
<dbReference type="NCBIfam" id="TIGR02532">
    <property type="entry name" value="IV_pilin_GFxxxE"/>
    <property type="match status" value="1"/>
</dbReference>
<dbReference type="SUPFAM" id="SSF54523">
    <property type="entry name" value="Pili subunits"/>
    <property type="match status" value="1"/>
</dbReference>
<organism evidence="1">
    <name type="scientific">Aeromonas salmonicida</name>
    <dbReference type="NCBI Taxonomy" id="645"/>
    <lineage>
        <taxon>Bacteria</taxon>
        <taxon>Pseudomonadati</taxon>
        <taxon>Pseudomonadota</taxon>
        <taxon>Gammaproteobacteria</taxon>
        <taxon>Aeromonadales</taxon>
        <taxon>Aeromonadaceae</taxon>
        <taxon>Aeromonas</taxon>
    </lineage>
</organism>
<dbReference type="Gene3D" id="3.30.700.10">
    <property type="entry name" value="Glycoprotein, Type 4 Pilin"/>
    <property type="match status" value="1"/>
</dbReference>
<dbReference type="Pfam" id="PF07963">
    <property type="entry name" value="N_methyl"/>
    <property type="match status" value="1"/>
</dbReference>
<dbReference type="RefSeq" id="WP_011898527.1">
    <property type="nucleotide sequence ID" value="NZ_CAWRDK010000010.1"/>
</dbReference>
<dbReference type="AlphaFoldDB" id="A0A0H3YEB8"/>
<proteinExistence type="predicted"/>